<dbReference type="PANTHER" id="PTHR28027:SF2">
    <property type="entry name" value="TRANSCRIPTIONAL REGULATOR MIT1"/>
    <property type="match status" value="1"/>
</dbReference>
<organism evidence="1 2">
    <name type="scientific">Trachipleistophora hominis</name>
    <name type="common">Microsporidian parasite</name>
    <dbReference type="NCBI Taxonomy" id="72359"/>
    <lineage>
        <taxon>Eukaryota</taxon>
        <taxon>Fungi</taxon>
        <taxon>Fungi incertae sedis</taxon>
        <taxon>Microsporidia</taxon>
        <taxon>Pleistophoridae</taxon>
        <taxon>Trachipleistophora</taxon>
    </lineage>
</organism>
<dbReference type="AlphaFoldDB" id="L7JY18"/>
<dbReference type="OMA" id="NGMKRWT"/>
<reference evidence="1 2" key="1">
    <citation type="journal article" date="2012" name="PLoS Pathog.">
        <title>The genome of the obligate intracellular parasite Trachipleistophora hominis: new insights into microsporidian genome dynamics and reductive evolution.</title>
        <authorList>
            <person name="Heinz E."/>
            <person name="Williams T.A."/>
            <person name="Nakjang S."/>
            <person name="Noel C.J."/>
            <person name="Swan D.C."/>
            <person name="Goldberg A.V."/>
            <person name="Harris S.R."/>
            <person name="Weinmaier T."/>
            <person name="Markert S."/>
            <person name="Becher D."/>
            <person name="Bernhardt J."/>
            <person name="Dagan T."/>
            <person name="Hacker C."/>
            <person name="Lucocq J.M."/>
            <person name="Schweder T."/>
            <person name="Rattei T."/>
            <person name="Hall N."/>
            <person name="Hirt R.P."/>
            <person name="Embley T.M."/>
        </authorList>
    </citation>
    <scope>NUCLEOTIDE SEQUENCE [LARGE SCALE GENOMIC DNA]</scope>
</reference>
<dbReference type="Pfam" id="PF09729">
    <property type="entry name" value="Gti1_Pac2"/>
    <property type="match status" value="1"/>
</dbReference>
<feature type="non-terminal residue" evidence="1">
    <location>
        <position position="1"/>
    </location>
</feature>
<evidence type="ECO:0000313" key="2">
    <source>
        <dbReference type="Proteomes" id="UP000011185"/>
    </source>
</evidence>
<dbReference type="EMBL" id="JH993862">
    <property type="protein sequence ID" value="ELQ76185.1"/>
    <property type="molecule type" value="Genomic_DNA"/>
</dbReference>
<accession>L7JY18</accession>
<gene>
    <name evidence="1" type="ORF">THOM_0834</name>
</gene>
<proteinExistence type="predicted"/>
<protein>
    <submittedName>
        <fullName evidence="1">Gluconate transport-inducing protein</fullName>
    </submittedName>
</protein>
<dbReference type="OrthoDB" id="5572844at2759"/>
<dbReference type="PANTHER" id="PTHR28027">
    <property type="entry name" value="TRANSCRIPTIONAL REGULATOR MIT1"/>
    <property type="match status" value="1"/>
</dbReference>
<dbReference type="InterPro" id="IPR018608">
    <property type="entry name" value="Gti1/Pac2"/>
</dbReference>
<dbReference type="Proteomes" id="UP000011185">
    <property type="component" value="Unassembled WGS sequence"/>
</dbReference>
<keyword evidence="2" id="KW-1185">Reference proteome</keyword>
<name>L7JY18_TRAHO</name>
<dbReference type="InParanoid" id="L7JY18"/>
<dbReference type="GO" id="GO:0003677">
    <property type="term" value="F:DNA binding"/>
    <property type="evidence" value="ECO:0007669"/>
    <property type="project" value="TreeGrafter"/>
</dbReference>
<dbReference type="HOGENOM" id="CLU_107279_0_0_1"/>
<evidence type="ECO:0000313" key="1">
    <source>
        <dbReference type="EMBL" id="ELQ76185.1"/>
    </source>
</evidence>
<dbReference type="VEuPathDB" id="MicrosporidiaDB:THOM_0834"/>
<sequence>VLPNKVFFYKYRIFYKFLYSCINCGTKPYIMKFIRGYIHSYNEASLIVHAVRLGIIEPIKERLSNSDRENIRSGCVFVFIEDDSGIKRWTDGKIWSPSKILGHFLLYKEVPKHLSKSAIKKRNANTIKRERVISIHTQMQNDEFSLFKKTISIKHESKSYHIISYFQPIFDKRGILEFPFFKSLNSTLVNYPDLMSDHHVEALKLRNVNLYTKYNLLKFEKGNILPEIDRNAMERMACYILSNRLRVDRSVCRKR</sequence>